<keyword evidence="8" id="KW-0443">Lipid metabolism</keyword>
<keyword evidence="7 11" id="KW-0808">Transferase</keyword>
<evidence type="ECO:0000256" key="8">
    <source>
        <dbReference type="ARBA" id="ARBA00023098"/>
    </source>
</evidence>
<dbReference type="InterPro" id="IPR003835">
    <property type="entry name" value="Glyco_trans_19"/>
</dbReference>
<evidence type="ECO:0000256" key="9">
    <source>
        <dbReference type="ARBA" id="ARBA00048975"/>
    </source>
</evidence>
<evidence type="ECO:0000256" key="2">
    <source>
        <dbReference type="ARBA" id="ARBA00012687"/>
    </source>
</evidence>
<dbReference type="PANTHER" id="PTHR30372">
    <property type="entry name" value="LIPID-A-DISACCHARIDE SYNTHASE"/>
    <property type="match status" value="1"/>
</dbReference>
<keyword evidence="4" id="KW-0444">Lipid biosynthesis</keyword>
<keyword evidence="12" id="KW-1185">Reference proteome</keyword>
<accession>A0A7L5E180</accession>
<dbReference type="EMBL" id="CP051682">
    <property type="protein sequence ID" value="QJD94583.1"/>
    <property type="molecule type" value="Genomic_DNA"/>
</dbReference>
<dbReference type="KEGG" id="mrob:HH214_01175"/>
<comment type="catalytic activity">
    <reaction evidence="9">
        <text>a lipid X + a UDP-2-N,3-O-bis[(3R)-3-hydroxyacyl]-alpha-D-glucosamine = a lipid A disaccharide + UDP + H(+)</text>
        <dbReference type="Rhea" id="RHEA:67828"/>
        <dbReference type="ChEBI" id="CHEBI:15378"/>
        <dbReference type="ChEBI" id="CHEBI:58223"/>
        <dbReference type="ChEBI" id="CHEBI:137748"/>
        <dbReference type="ChEBI" id="CHEBI:176338"/>
        <dbReference type="ChEBI" id="CHEBI:176343"/>
        <dbReference type="EC" id="2.4.1.182"/>
    </reaction>
</comment>
<comment type="function">
    <text evidence="1">Condensation of UDP-2,3-diacylglucosamine and 2,3-diacylglucosamine-1-phosphate to form lipid A disaccharide, a precursor of lipid A, a phosphorylated glycolipid that anchors the lipopolysaccharide to the outer membrane of the cell.</text>
</comment>
<dbReference type="EC" id="2.4.1.182" evidence="2 10"/>
<dbReference type="Proteomes" id="UP000503278">
    <property type="component" value="Chromosome"/>
</dbReference>
<proteinExistence type="predicted"/>
<evidence type="ECO:0000256" key="4">
    <source>
        <dbReference type="ARBA" id="ARBA00022516"/>
    </source>
</evidence>
<evidence type="ECO:0000256" key="7">
    <source>
        <dbReference type="ARBA" id="ARBA00022679"/>
    </source>
</evidence>
<evidence type="ECO:0000256" key="10">
    <source>
        <dbReference type="NCBIfam" id="TIGR00215"/>
    </source>
</evidence>
<evidence type="ECO:0000313" key="12">
    <source>
        <dbReference type="Proteomes" id="UP000503278"/>
    </source>
</evidence>
<dbReference type="GO" id="GO:0016020">
    <property type="term" value="C:membrane"/>
    <property type="evidence" value="ECO:0007669"/>
    <property type="project" value="GOC"/>
</dbReference>
<evidence type="ECO:0000256" key="5">
    <source>
        <dbReference type="ARBA" id="ARBA00022556"/>
    </source>
</evidence>
<dbReference type="PANTHER" id="PTHR30372:SF4">
    <property type="entry name" value="LIPID-A-DISACCHARIDE SYNTHASE, MITOCHONDRIAL-RELATED"/>
    <property type="match status" value="1"/>
</dbReference>
<name>A0A7L5E180_9SPHI</name>
<keyword evidence="5" id="KW-0441">Lipid A biosynthesis</keyword>
<organism evidence="11 12">
    <name type="scientific">Mucilaginibacter robiniae</name>
    <dbReference type="NCBI Taxonomy" id="2728022"/>
    <lineage>
        <taxon>Bacteria</taxon>
        <taxon>Pseudomonadati</taxon>
        <taxon>Bacteroidota</taxon>
        <taxon>Sphingobacteriia</taxon>
        <taxon>Sphingobacteriales</taxon>
        <taxon>Sphingobacteriaceae</taxon>
        <taxon>Mucilaginibacter</taxon>
    </lineage>
</organism>
<reference evidence="11 12" key="1">
    <citation type="submission" date="2020-04" db="EMBL/GenBank/DDBJ databases">
        <title>Genome sequencing of novel species.</title>
        <authorList>
            <person name="Heo J."/>
            <person name="Kim S.-J."/>
            <person name="Kim J.-S."/>
            <person name="Hong S.-B."/>
            <person name="Kwon S.-W."/>
        </authorList>
    </citation>
    <scope>NUCLEOTIDE SEQUENCE [LARGE SCALE GENOMIC DNA]</scope>
    <source>
        <strain evidence="11 12">F39-2</strain>
    </source>
</reference>
<dbReference type="Pfam" id="PF02684">
    <property type="entry name" value="LpxB"/>
    <property type="match status" value="1"/>
</dbReference>
<dbReference type="GO" id="GO:0009245">
    <property type="term" value="P:lipid A biosynthetic process"/>
    <property type="evidence" value="ECO:0007669"/>
    <property type="project" value="UniProtKB-UniRule"/>
</dbReference>
<dbReference type="AlphaFoldDB" id="A0A7L5E180"/>
<dbReference type="GO" id="GO:0005543">
    <property type="term" value="F:phospholipid binding"/>
    <property type="evidence" value="ECO:0007669"/>
    <property type="project" value="TreeGrafter"/>
</dbReference>
<keyword evidence="6 11" id="KW-0328">Glycosyltransferase</keyword>
<sequence length="376" mass="42814">MKYYLVAGEASGDLHGANLMKALKAKDTQAEFRYFGGDLMQAEGGTLVKHYADMAYMGFVEVFLNLRTIMANMKHCKQDISTWHPDVLILIDFPGFNLKIAEFAKAQGLMVCFYISPKVWAWNQKRVHQIKRVVDHLFCILPFEVEFYQQWDMQVDYVGNPLLDAIAAFTPDSDFLQKHHLTEKKIIALLPGSRKQEISKLLPVMATLTQRFPDYQFIVAGAPAFDLAYYQQYLNNSDIPVLFNATYDLLHHAEAAIVASGTAVLETALFNVPQVAVYKANWVMVVIARTFLKIKYITLVNLIMNKRVVQELIQEECNTDTISDELNKLLPNSSTDRQNMLQDYHQLHQFMGQPGASARTAELIVSYTLQKNKSLN</sequence>
<gene>
    <name evidence="11" type="primary">lpxB</name>
    <name evidence="11" type="ORF">HH214_01175</name>
</gene>
<evidence type="ECO:0000313" key="11">
    <source>
        <dbReference type="EMBL" id="QJD94583.1"/>
    </source>
</evidence>
<dbReference type="RefSeq" id="WP_169605601.1">
    <property type="nucleotide sequence ID" value="NZ_CP051682.1"/>
</dbReference>
<dbReference type="NCBIfam" id="TIGR00215">
    <property type="entry name" value="lpxB"/>
    <property type="match status" value="1"/>
</dbReference>
<evidence type="ECO:0000256" key="3">
    <source>
        <dbReference type="ARBA" id="ARBA00020902"/>
    </source>
</evidence>
<evidence type="ECO:0000256" key="6">
    <source>
        <dbReference type="ARBA" id="ARBA00022676"/>
    </source>
</evidence>
<dbReference type="GO" id="GO:0008915">
    <property type="term" value="F:lipid-A-disaccharide synthase activity"/>
    <property type="evidence" value="ECO:0007669"/>
    <property type="project" value="UniProtKB-UniRule"/>
</dbReference>
<dbReference type="SUPFAM" id="SSF53756">
    <property type="entry name" value="UDP-Glycosyltransferase/glycogen phosphorylase"/>
    <property type="match status" value="1"/>
</dbReference>
<protein>
    <recommendedName>
        <fullName evidence="3 10">Lipid-A-disaccharide synthase</fullName>
        <ecNumber evidence="2 10">2.4.1.182</ecNumber>
    </recommendedName>
</protein>
<evidence type="ECO:0000256" key="1">
    <source>
        <dbReference type="ARBA" id="ARBA00002056"/>
    </source>
</evidence>